<evidence type="ECO:0000313" key="7">
    <source>
        <dbReference type="EMBL" id="GMI18526.1"/>
    </source>
</evidence>
<dbReference type="InterPro" id="IPR011990">
    <property type="entry name" value="TPR-like_helical_dom_sf"/>
</dbReference>
<sequence>MSSSTTTTSTPSPTPLPSTVPEKITHATALKTQGNEFFKIAEYKKAIKCYKKVFLFVNGLHGSDSQMKGFMQAMGASSRWEETDDNVKVGGTEEEDEIKKLKIDVNANLSMAYLKLSDWSKALQYADASLSLDPTTTKSLYRKGLALHHLGRDDQAMPLLVKANEDDPGNTSIARTLQTVKVNVKAKEKEEKKKQKELFSGAFGS</sequence>
<dbReference type="InterPro" id="IPR019734">
    <property type="entry name" value="TPR_rpt"/>
</dbReference>
<dbReference type="PANTHER" id="PTHR46512:SF9">
    <property type="entry name" value="PEPTIDYLPROLYL ISOMERASE"/>
    <property type="match status" value="1"/>
</dbReference>
<dbReference type="PANTHER" id="PTHR46512">
    <property type="entry name" value="PEPTIDYLPROLYL ISOMERASE"/>
    <property type="match status" value="1"/>
</dbReference>
<dbReference type="SMART" id="SM00028">
    <property type="entry name" value="TPR"/>
    <property type="match status" value="3"/>
</dbReference>
<evidence type="ECO:0000256" key="5">
    <source>
        <dbReference type="PROSITE-ProRule" id="PRU00339"/>
    </source>
</evidence>
<proteinExistence type="predicted"/>
<keyword evidence="4" id="KW-0413">Isomerase</keyword>
<evidence type="ECO:0000256" key="2">
    <source>
        <dbReference type="ARBA" id="ARBA00013194"/>
    </source>
</evidence>
<evidence type="ECO:0000313" key="8">
    <source>
        <dbReference type="Proteomes" id="UP001165122"/>
    </source>
</evidence>
<protein>
    <recommendedName>
        <fullName evidence="2">peptidylprolyl isomerase</fullName>
        <ecNumber evidence="2">5.2.1.8</ecNumber>
    </recommendedName>
</protein>
<keyword evidence="5" id="KW-0802">TPR repeat</keyword>
<dbReference type="InterPro" id="IPR050754">
    <property type="entry name" value="FKBP4/5/8-like"/>
</dbReference>
<gene>
    <name evidence="7" type="ORF">TrLO_g14880</name>
</gene>
<keyword evidence="8" id="KW-1185">Reference proteome</keyword>
<comment type="catalytic activity">
    <reaction evidence="1">
        <text>[protein]-peptidylproline (omega=180) = [protein]-peptidylproline (omega=0)</text>
        <dbReference type="Rhea" id="RHEA:16237"/>
        <dbReference type="Rhea" id="RHEA-COMP:10747"/>
        <dbReference type="Rhea" id="RHEA-COMP:10748"/>
        <dbReference type="ChEBI" id="CHEBI:83833"/>
        <dbReference type="ChEBI" id="CHEBI:83834"/>
        <dbReference type="EC" id="5.2.1.8"/>
    </reaction>
</comment>
<dbReference type="OrthoDB" id="433738at2759"/>
<feature type="repeat" description="TPR" evidence="5">
    <location>
        <begin position="103"/>
        <end position="136"/>
    </location>
</feature>
<dbReference type="Pfam" id="PF13181">
    <property type="entry name" value="TPR_8"/>
    <property type="match status" value="1"/>
</dbReference>
<feature type="compositionally biased region" description="Low complexity" evidence="6">
    <location>
        <begin position="1"/>
        <end position="11"/>
    </location>
</feature>
<dbReference type="PROSITE" id="PS50005">
    <property type="entry name" value="TPR"/>
    <property type="match status" value="1"/>
</dbReference>
<feature type="compositionally biased region" description="Basic and acidic residues" evidence="6">
    <location>
        <begin position="186"/>
        <end position="197"/>
    </location>
</feature>
<evidence type="ECO:0000256" key="4">
    <source>
        <dbReference type="ARBA" id="ARBA00023235"/>
    </source>
</evidence>
<reference evidence="8" key="1">
    <citation type="journal article" date="2023" name="Commun. Biol.">
        <title>Genome analysis of Parmales, the sister group of diatoms, reveals the evolutionary specialization of diatoms from phago-mixotrophs to photoautotrophs.</title>
        <authorList>
            <person name="Ban H."/>
            <person name="Sato S."/>
            <person name="Yoshikawa S."/>
            <person name="Yamada K."/>
            <person name="Nakamura Y."/>
            <person name="Ichinomiya M."/>
            <person name="Sato N."/>
            <person name="Blanc-Mathieu R."/>
            <person name="Endo H."/>
            <person name="Kuwata A."/>
            <person name="Ogata H."/>
        </authorList>
    </citation>
    <scope>NUCLEOTIDE SEQUENCE [LARGE SCALE GENOMIC DNA]</scope>
    <source>
        <strain evidence="8">NIES 3700</strain>
    </source>
</reference>
<dbReference type="Proteomes" id="UP001165122">
    <property type="component" value="Unassembled WGS sequence"/>
</dbReference>
<evidence type="ECO:0000256" key="1">
    <source>
        <dbReference type="ARBA" id="ARBA00000971"/>
    </source>
</evidence>
<comment type="caution">
    <text evidence="7">The sequence shown here is derived from an EMBL/GenBank/DDBJ whole genome shotgun (WGS) entry which is preliminary data.</text>
</comment>
<evidence type="ECO:0000256" key="6">
    <source>
        <dbReference type="SAM" id="MobiDB-lite"/>
    </source>
</evidence>
<dbReference type="AlphaFoldDB" id="A0A9W7FUZ1"/>
<feature type="region of interest" description="Disordered" evidence="6">
    <location>
        <begin position="186"/>
        <end position="205"/>
    </location>
</feature>
<name>A0A9W7FUZ1_9STRA</name>
<evidence type="ECO:0000256" key="3">
    <source>
        <dbReference type="ARBA" id="ARBA00023110"/>
    </source>
</evidence>
<dbReference type="EC" id="5.2.1.8" evidence="2"/>
<dbReference type="Gene3D" id="1.25.40.10">
    <property type="entry name" value="Tetratricopeptide repeat domain"/>
    <property type="match status" value="1"/>
</dbReference>
<dbReference type="EMBL" id="BRXW01000337">
    <property type="protein sequence ID" value="GMI18526.1"/>
    <property type="molecule type" value="Genomic_DNA"/>
</dbReference>
<accession>A0A9W7FUZ1</accession>
<dbReference type="GO" id="GO:0003755">
    <property type="term" value="F:peptidyl-prolyl cis-trans isomerase activity"/>
    <property type="evidence" value="ECO:0007669"/>
    <property type="project" value="UniProtKB-EC"/>
</dbReference>
<feature type="region of interest" description="Disordered" evidence="6">
    <location>
        <begin position="1"/>
        <end position="20"/>
    </location>
</feature>
<keyword evidence="3" id="KW-0697">Rotamase</keyword>
<dbReference type="SUPFAM" id="SSF48452">
    <property type="entry name" value="TPR-like"/>
    <property type="match status" value="1"/>
</dbReference>
<organism evidence="7 8">
    <name type="scientific">Triparma laevis f. longispina</name>
    <dbReference type="NCBI Taxonomy" id="1714387"/>
    <lineage>
        <taxon>Eukaryota</taxon>
        <taxon>Sar</taxon>
        <taxon>Stramenopiles</taxon>
        <taxon>Ochrophyta</taxon>
        <taxon>Bolidophyceae</taxon>
        <taxon>Parmales</taxon>
        <taxon>Triparmaceae</taxon>
        <taxon>Triparma</taxon>
    </lineage>
</organism>